<dbReference type="Gene3D" id="2.30.240.10">
    <property type="entry name" value="At5g01610-like"/>
    <property type="match status" value="1"/>
</dbReference>
<sequence>MQKPLPQLLKEYDMPIGLFPEDATNYEFNEETKKLTVFIPSACGEVGYKDSSTVRFFTKVTGNLVKGKLADVEGINTKVLLIRNTLQLVNGKKEKKLHQPGIKPRPQPNPNLSRTHRPPLYHRRGLLFRLKTTMRRLSISHSLLPLPSPLNPSAVPRRQLFAPSAHHGIRSELAFSFGNHLIPHPAKADKGGEDAFFSSSYNGGVLAVADGVSGWAEQNVDPALFSQELMTNLSQLVMDEEVNFDPQVLMRKAHAATSSVGSATVIIAMLEKNGILKVANVGDCGLRIIRRGQVVFATSQQEHYFDCPYQLSSEIVGQTYQDATVFSVDLMEGDIIVVGSDGLFDNVFDREIVSIVSGSQDVADAAKELANLASNHSKDANFDSPYSMEARSRGFDVPWWKKILGSKLIGGKLDDITVIVGQVISLPDKGGVGLETS</sequence>
<feature type="region of interest" description="Disordered" evidence="4">
    <location>
        <begin position="92"/>
        <end position="118"/>
    </location>
</feature>
<evidence type="ECO:0000256" key="1">
    <source>
        <dbReference type="ARBA" id="ARBA00047761"/>
    </source>
</evidence>
<name>A0AAQ3QF16_9LILI</name>
<dbReference type="SUPFAM" id="SSF141562">
    <property type="entry name" value="At5g01610-like"/>
    <property type="match status" value="1"/>
</dbReference>
<comment type="catalytic activity">
    <reaction evidence="1 3">
        <text>O-phospho-L-seryl-[protein] + H2O = L-seryl-[protein] + phosphate</text>
        <dbReference type="Rhea" id="RHEA:20629"/>
        <dbReference type="Rhea" id="RHEA-COMP:9863"/>
        <dbReference type="Rhea" id="RHEA-COMP:11604"/>
        <dbReference type="ChEBI" id="CHEBI:15377"/>
        <dbReference type="ChEBI" id="CHEBI:29999"/>
        <dbReference type="ChEBI" id="CHEBI:43474"/>
        <dbReference type="ChEBI" id="CHEBI:83421"/>
        <dbReference type="EC" id="3.1.3.16"/>
    </reaction>
</comment>
<evidence type="ECO:0000313" key="6">
    <source>
        <dbReference type="EMBL" id="WOL06868.1"/>
    </source>
</evidence>
<dbReference type="SMART" id="SM00331">
    <property type="entry name" value="PP2C_SIG"/>
    <property type="match status" value="1"/>
</dbReference>
<dbReference type="GO" id="GO:0046872">
    <property type="term" value="F:metal ion binding"/>
    <property type="evidence" value="ECO:0007669"/>
    <property type="project" value="UniProtKB-UniRule"/>
</dbReference>
<dbReference type="GO" id="GO:0004722">
    <property type="term" value="F:protein serine/threonine phosphatase activity"/>
    <property type="evidence" value="ECO:0007669"/>
    <property type="project" value="UniProtKB-EC"/>
</dbReference>
<dbReference type="Proteomes" id="UP001327560">
    <property type="component" value="Chromosome 5"/>
</dbReference>
<reference evidence="6 7" key="1">
    <citation type="submission" date="2023-10" db="EMBL/GenBank/DDBJ databases">
        <title>Chromosome-scale genome assembly provides insights into flower coloration mechanisms of Canna indica.</title>
        <authorList>
            <person name="Li C."/>
        </authorList>
    </citation>
    <scope>NUCLEOTIDE SEQUENCE [LARGE SCALE GENOMIC DNA]</scope>
    <source>
        <tissue evidence="6">Flower</tissue>
    </source>
</reference>
<keyword evidence="3" id="KW-0479">Metal-binding</keyword>
<organism evidence="6 7">
    <name type="scientific">Canna indica</name>
    <name type="common">Indian-shot</name>
    <dbReference type="NCBI Taxonomy" id="4628"/>
    <lineage>
        <taxon>Eukaryota</taxon>
        <taxon>Viridiplantae</taxon>
        <taxon>Streptophyta</taxon>
        <taxon>Embryophyta</taxon>
        <taxon>Tracheophyta</taxon>
        <taxon>Spermatophyta</taxon>
        <taxon>Magnoliopsida</taxon>
        <taxon>Liliopsida</taxon>
        <taxon>Zingiberales</taxon>
        <taxon>Cannaceae</taxon>
        <taxon>Canna</taxon>
    </lineage>
</organism>
<feature type="domain" description="PPM-type phosphatase" evidence="5">
    <location>
        <begin position="179"/>
        <end position="423"/>
    </location>
</feature>
<dbReference type="EMBL" id="CP136894">
    <property type="protein sequence ID" value="WOL06868.1"/>
    <property type="molecule type" value="Genomic_DNA"/>
</dbReference>
<dbReference type="InterPro" id="IPR036758">
    <property type="entry name" value="At5g01610-like"/>
</dbReference>
<dbReference type="PANTHER" id="PTHR12320:SF60">
    <property type="entry name" value="PROTEIN PHOSPHATASE 2C 26-RELATED"/>
    <property type="match status" value="1"/>
</dbReference>
<dbReference type="InterPro" id="IPR039123">
    <property type="entry name" value="PPTC7"/>
</dbReference>
<dbReference type="InterPro" id="IPR001932">
    <property type="entry name" value="PPM-type_phosphatase-like_dom"/>
</dbReference>
<proteinExistence type="inferred from homology"/>
<keyword evidence="7" id="KW-1185">Reference proteome</keyword>
<keyword evidence="3" id="KW-0904">Protein phosphatase</keyword>
<evidence type="ECO:0000313" key="7">
    <source>
        <dbReference type="Proteomes" id="UP001327560"/>
    </source>
</evidence>
<comment type="cofactor">
    <cofactor evidence="3">
        <name>Mn(2+)</name>
        <dbReference type="ChEBI" id="CHEBI:29035"/>
    </cofactor>
</comment>
<comment type="similarity">
    <text evidence="3">Belongs to the PP2C family.</text>
</comment>
<evidence type="ECO:0000256" key="4">
    <source>
        <dbReference type="SAM" id="MobiDB-lite"/>
    </source>
</evidence>
<dbReference type="Pfam" id="PF04398">
    <property type="entry name" value="DUF538"/>
    <property type="match status" value="1"/>
</dbReference>
<dbReference type="AlphaFoldDB" id="A0AAQ3QF16"/>
<evidence type="ECO:0000259" key="5">
    <source>
        <dbReference type="PROSITE" id="PS51746"/>
    </source>
</evidence>
<dbReference type="Gene3D" id="3.60.40.10">
    <property type="entry name" value="PPM-type phosphatase domain"/>
    <property type="match status" value="1"/>
</dbReference>
<evidence type="ECO:0000256" key="2">
    <source>
        <dbReference type="ARBA" id="ARBA00048336"/>
    </source>
</evidence>
<dbReference type="EC" id="3.1.3.16" evidence="3"/>
<keyword evidence="3" id="KW-0460">Magnesium</keyword>
<keyword evidence="3" id="KW-0464">Manganese</keyword>
<comment type="cofactor">
    <cofactor evidence="3">
        <name>Mg(2+)</name>
        <dbReference type="ChEBI" id="CHEBI:18420"/>
    </cofactor>
</comment>
<keyword evidence="3" id="KW-0378">Hydrolase</keyword>
<dbReference type="SUPFAM" id="SSF81606">
    <property type="entry name" value="PP2C-like"/>
    <property type="match status" value="1"/>
</dbReference>
<dbReference type="InterPro" id="IPR036457">
    <property type="entry name" value="PPM-type-like_dom_sf"/>
</dbReference>
<dbReference type="PANTHER" id="PTHR12320">
    <property type="entry name" value="PROTEIN PHOSPHATASE 2C"/>
    <property type="match status" value="1"/>
</dbReference>
<protein>
    <recommendedName>
        <fullName evidence="3">Protein phosphatase</fullName>
        <ecNumber evidence="3">3.1.3.16</ecNumber>
    </recommendedName>
</protein>
<dbReference type="PROSITE" id="PS51746">
    <property type="entry name" value="PPM_2"/>
    <property type="match status" value="1"/>
</dbReference>
<comment type="catalytic activity">
    <reaction evidence="2 3">
        <text>O-phospho-L-threonyl-[protein] + H2O = L-threonyl-[protein] + phosphate</text>
        <dbReference type="Rhea" id="RHEA:47004"/>
        <dbReference type="Rhea" id="RHEA-COMP:11060"/>
        <dbReference type="Rhea" id="RHEA-COMP:11605"/>
        <dbReference type="ChEBI" id="CHEBI:15377"/>
        <dbReference type="ChEBI" id="CHEBI:30013"/>
        <dbReference type="ChEBI" id="CHEBI:43474"/>
        <dbReference type="ChEBI" id="CHEBI:61977"/>
        <dbReference type="EC" id="3.1.3.16"/>
    </reaction>
</comment>
<evidence type="ECO:0000256" key="3">
    <source>
        <dbReference type="RuleBase" id="RU366020"/>
    </source>
</evidence>
<dbReference type="GO" id="GO:0009507">
    <property type="term" value="C:chloroplast"/>
    <property type="evidence" value="ECO:0007669"/>
    <property type="project" value="TreeGrafter"/>
</dbReference>
<gene>
    <name evidence="6" type="ORF">Cni_G15602</name>
</gene>
<accession>A0AAQ3QF16</accession>
<dbReference type="SMART" id="SM00332">
    <property type="entry name" value="PP2Cc"/>
    <property type="match status" value="1"/>
</dbReference>
<dbReference type="InterPro" id="IPR007493">
    <property type="entry name" value="DUF538"/>
</dbReference>